<accession>A0A058Z6V1</accession>
<dbReference type="OrthoDB" id="10260712at2759"/>
<proteinExistence type="predicted"/>
<dbReference type="Gene3D" id="3.40.50.10900">
    <property type="entry name" value="PAC-like subunit"/>
    <property type="match status" value="2"/>
</dbReference>
<dbReference type="GO" id="GO:0005634">
    <property type="term" value="C:nucleus"/>
    <property type="evidence" value="ECO:0007669"/>
    <property type="project" value="TreeGrafter"/>
</dbReference>
<keyword evidence="3" id="KW-1185">Reference proteome</keyword>
<dbReference type="OMA" id="LWMARMA"/>
<evidence type="ECO:0000313" key="3">
    <source>
        <dbReference type="Proteomes" id="UP000030693"/>
    </source>
</evidence>
<dbReference type="InterPro" id="IPR016562">
    <property type="entry name" value="Proteasome_assmbl_chp_2_euk"/>
</dbReference>
<evidence type="ECO:0000256" key="1">
    <source>
        <dbReference type="SAM" id="MobiDB-lite"/>
    </source>
</evidence>
<dbReference type="AlphaFoldDB" id="A0A058Z6V1"/>
<evidence type="ECO:0000313" key="2">
    <source>
        <dbReference type="EMBL" id="KCV69267.1"/>
    </source>
</evidence>
<dbReference type="RefSeq" id="XP_009495832.1">
    <property type="nucleotide sequence ID" value="XM_009497557.1"/>
</dbReference>
<dbReference type="GO" id="GO:0005829">
    <property type="term" value="C:cytosol"/>
    <property type="evidence" value="ECO:0007669"/>
    <property type="project" value="TreeGrafter"/>
</dbReference>
<sequence length="348" mass="35816">MSASNSDPLFHPDKSCTRPGTPFAGTTLVLTFDGSCTILQQRSPAVEGCDAHWARELFDWILRAGFSDVWLLTGLDSAVRVDTDLLTDAKIYFSATPLWMARMAENPHLSLLASSWKPTGMLVATPPTPEQLDQARAGALAEASALCQAESAASASSPAPATVGSPSAGSHTGGTTPTGTSVLSKMLSLSAAYSGISPVFFGLDATAGRGPTTSADRELLEQDAKLPTGSGFSQYILQRAALLSAHAASSGPEGTSSIASDEAKGGAATSVVTPPAVVALARFTADGDNKSDAYIVATAVHAALFAAPDAAKRNVGPGGGFVETSLAWPQPFSWRQLYGSPLPDALFT</sequence>
<reference evidence="2" key="1">
    <citation type="submission" date="2013-04" db="EMBL/GenBank/DDBJ databases">
        <title>The Genome Sequence of Fonticula alba ATCC 38817.</title>
        <authorList>
            <consortium name="The Broad Institute Genomics Platform"/>
            <person name="Russ C."/>
            <person name="Cuomo C."/>
            <person name="Burger G."/>
            <person name="Gray M.W."/>
            <person name="Holland P.W.H."/>
            <person name="King N."/>
            <person name="Lang F.B.F."/>
            <person name="Roger A.J."/>
            <person name="Ruiz-Trillo I."/>
            <person name="Brown M."/>
            <person name="Walker B."/>
            <person name="Young S."/>
            <person name="Zeng Q."/>
            <person name="Gargeya S."/>
            <person name="Fitzgerald M."/>
            <person name="Haas B."/>
            <person name="Abouelleil A."/>
            <person name="Allen A.W."/>
            <person name="Alvarado L."/>
            <person name="Arachchi H.M."/>
            <person name="Berlin A.M."/>
            <person name="Chapman S.B."/>
            <person name="Gainer-Dewar J."/>
            <person name="Goldberg J."/>
            <person name="Griggs A."/>
            <person name="Gujja S."/>
            <person name="Hansen M."/>
            <person name="Howarth C."/>
            <person name="Imamovic A."/>
            <person name="Ireland A."/>
            <person name="Larimer J."/>
            <person name="McCowan C."/>
            <person name="Murphy C."/>
            <person name="Pearson M."/>
            <person name="Poon T.W."/>
            <person name="Priest M."/>
            <person name="Roberts A."/>
            <person name="Saif S."/>
            <person name="Shea T."/>
            <person name="Sisk P."/>
            <person name="Sykes S."/>
            <person name="Wortman J."/>
            <person name="Nusbaum C."/>
            <person name="Birren B."/>
        </authorList>
    </citation>
    <scope>NUCLEOTIDE SEQUENCE [LARGE SCALE GENOMIC DNA]</scope>
    <source>
        <strain evidence="2">ATCC 38817</strain>
    </source>
</reference>
<organism evidence="2">
    <name type="scientific">Fonticula alba</name>
    <name type="common">Slime mold</name>
    <dbReference type="NCBI Taxonomy" id="691883"/>
    <lineage>
        <taxon>Eukaryota</taxon>
        <taxon>Rotosphaerida</taxon>
        <taxon>Fonticulaceae</taxon>
        <taxon>Fonticula</taxon>
    </lineage>
</organism>
<evidence type="ECO:0008006" key="4">
    <source>
        <dbReference type="Google" id="ProtNLM"/>
    </source>
</evidence>
<dbReference type="GO" id="GO:0043248">
    <property type="term" value="P:proteasome assembly"/>
    <property type="evidence" value="ECO:0007669"/>
    <property type="project" value="TreeGrafter"/>
</dbReference>
<dbReference type="EMBL" id="KB932206">
    <property type="protein sequence ID" value="KCV69267.1"/>
    <property type="molecule type" value="Genomic_DNA"/>
</dbReference>
<protein>
    <recommendedName>
        <fullName evidence="4">Proteasome assembly chaperone 2</fullName>
    </recommendedName>
</protein>
<dbReference type="InterPro" id="IPR038389">
    <property type="entry name" value="PSMG2_sf"/>
</dbReference>
<dbReference type="PANTHER" id="PTHR12970:SF1">
    <property type="entry name" value="PROTEASOME ASSEMBLY CHAPERONE 2"/>
    <property type="match status" value="1"/>
</dbReference>
<dbReference type="Proteomes" id="UP000030693">
    <property type="component" value="Unassembled WGS sequence"/>
</dbReference>
<dbReference type="PANTHER" id="PTHR12970">
    <property type="entry name" value="PROTEASOME ASSEMBLY CHAPERONE 2"/>
    <property type="match status" value="1"/>
</dbReference>
<name>A0A058Z6V1_FONAL</name>
<gene>
    <name evidence="2" type="ORF">H696_03694</name>
</gene>
<dbReference type="GeneID" id="20528419"/>
<feature type="region of interest" description="Disordered" evidence="1">
    <location>
        <begin position="156"/>
        <end position="177"/>
    </location>
</feature>